<reference evidence="2 3" key="1">
    <citation type="submission" date="2016-03" db="EMBL/GenBank/DDBJ databases">
        <authorList>
            <person name="Ploux O."/>
        </authorList>
    </citation>
    <scope>NUCLEOTIDE SEQUENCE [LARGE SCALE GENOMIC DNA]</scope>
    <source>
        <strain evidence="2 3">URUG2</strain>
    </source>
</reference>
<dbReference type="CDD" id="cd07379">
    <property type="entry name" value="MPP_239FB"/>
    <property type="match status" value="1"/>
</dbReference>
<dbReference type="InterPro" id="IPR004843">
    <property type="entry name" value="Calcineurin-like_PHP"/>
</dbReference>
<keyword evidence="3" id="KW-1185">Reference proteome</keyword>
<dbReference type="PANTHER" id="PTHR12905:SF0">
    <property type="entry name" value="CALCINEURIN-LIKE PHOSPHOESTERASE DOMAIN-CONTAINING PROTEIN"/>
    <property type="match status" value="1"/>
</dbReference>
<accession>A0A2D3UWJ8</accession>
<dbReference type="Proteomes" id="UP000225277">
    <property type="component" value="Unassembled WGS sequence"/>
</dbReference>
<dbReference type="GO" id="GO:0016787">
    <property type="term" value="F:hydrolase activity"/>
    <property type="evidence" value="ECO:0007669"/>
    <property type="project" value="InterPro"/>
</dbReference>
<dbReference type="PANTHER" id="PTHR12905">
    <property type="entry name" value="METALLOPHOSPHOESTERASE"/>
    <property type="match status" value="1"/>
</dbReference>
<evidence type="ECO:0000313" key="3">
    <source>
        <dbReference type="Proteomes" id="UP000225277"/>
    </source>
</evidence>
<dbReference type="EMBL" id="FJUY01000001">
    <property type="protein sequence ID" value="CZT14434.1"/>
    <property type="molecule type" value="Genomic_DNA"/>
</dbReference>
<proteinExistence type="predicted"/>
<dbReference type="InterPro" id="IPR029052">
    <property type="entry name" value="Metallo-depent_PP-like"/>
</dbReference>
<evidence type="ECO:0000259" key="1">
    <source>
        <dbReference type="Pfam" id="PF00149"/>
    </source>
</evidence>
<name>A0A2D3UWJ8_9PEZI</name>
<feature type="unsure residue" description="I or L" evidence="2">
    <location>
        <position position="197"/>
    </location>
</feature>
<dbReference type="Gene3D" id="3.60.21.10">
    <property type="match status" value="1"/>
</dbReference>
<dbReference type="OrthoDB" id="630188at2759"/>
<dbReference type="SUPFAM" id="SSF56300">
    <property type="entry name" value="Metallo-dependent phosphatases"/>
    <property type="match status" value="1"/>
</dbReference>
<organism evidence="2 3">
    <name type="scientific">Ramularia collo-cygni</name>
    <dbReference type="NCBI Taxonomy" id="112498"/>
    <lineage>
        <taxon>Eukaryota</taxon>
        <taxon>Fungi</taxon>
        <taxon>Dikarya</taxon>
        <taxon>Ascomycota</taxon>
        <taxon>Pezizomycotina</taxon>
        <taxon>Dothideomycetes</taxon>
        <taxon>Dothideomycetidae</taxon>
        <taxon>Mycosphaerellales</taxon>
        <taxon>Mycosphaerellaceae</taxon>
        <taxon>Ramularia</taxon>
    </lineage>
</organism>
<dbReference type="InterPro" id="IPR051693">
    <property type="entry name" value="UPF0046_metallophosphoest"/>
</dbReference>
<evidence type="ECO:0000313" key="2">
    <source>
        <dbReference type="EMBL" id="CZT14434.1"/>
    </source>
</evidence>
<dbReference type="Pfam" id="PF00149">
    <property type="entry name" value="Metallophos"/>
    <property type="match status" value="1"/>
</dbReference>
<dbReference type="AlphaFoldDB" id="A0A2D3UWJ8"/>
<feature type="domain" description="Calcineurin-like phosphoesterase" evidence="1">
    <location>
        <begin position="6"/>
        <end position="206"/>
    </location>
</feature>
<sequence>MVVPTKFLVLSDTHNFEYDAAEKYPLCQEMPKVDVVLHCGDLTQVGGTSAYKKALKMLGKLDAELKLVIAGNHDISLDGEYWRTHLEDDDEPEEHDEAVGIMTGTLAQAANVTYLVEGLYVFTLQSGASFKIFVSPYQPECGDWAFGYKRDEDRWSIPSSADIVMTHGPQQGILDFAHDQHLGCRKLREVIEVTRPLMHCFGHIHEGYGAEVKKWDDEVRKEGDGMCQVAFSQAGTDLECQQASIVKGKSTLMVNAAIMNESNKPENAPWLVELPLNDMR</sequence>
<gene>
    <name evidence="2" type="ORF">RCC_00411</name>
</gene>
<protein>
    <submittedName>
        <fullName evidence="2">Related to metallophosphoesterase domain-containing protein 2</fullName>
    </submittedName>
</protein>